<dbReference type="InterPro" id="IPR000953">
    <property type="entry name" value="Chromo/chromo_shadow_dom"/>
</dbReference>
<evidence type="ECO:0000313" key="4">
    <source>
        <dbReference type="Proteomes" id="UP000292702"/>
    </source>
</evidence>
<evidence type="ECO:0000259" key="2">
    <source>
        <dbReference type="PROSITE" id="PS50013"/>
    </source>
</evidence>
<feature type="compositionally biased region" description="Polar residues" evidence="1">
    <location>
        <begin position="292"/>
        <end position="305"/>
    </location>
</feature>
<dbReference type="Proteomes" id="UP000292702">
    <property type="component" value="Unassembled WGS sequence"/>
</dbReference>
<feature type="compositionally biased region" description="Low complexity" evidence="1">
    <location>
        <begin position="274"/>
        <end position="287"/>
    </location>
</feature>
<dbReference type="InterPro" id="IPR013083">
    <property type="entry name" value="Znf_RING/FYVE/PHD"/>
</dbReference>
<name>A0A4R0RT86_9APHY</name>
<dbReference type="SUPFAM" id="SSF57903">
    <property type="entry name" value="FYVE/PHD zinc finger"/>
    <property type="match status" value="1"/>
</dbReference>
<dbReference type="GO" id="GO:0006338">
    <property type="term" value="P:chromatin remodeling"/>
    <property type="evidence" value="ECO:0007669"/>
    <property type="project" value="UniProtKB-ARBA"/>
</dbReference>
<dbReference type="Gene3D" id="3.30.40.10">
    <property type="entry name" value="Zinc/RING finger domain, C3HC4 (zinc finger)"/>
    <property type="match status" value="1"/>
</dbReference>
<reference evidence="3 4" key="1">
    <citation type="submission" date="2018-11" db="EMBL/GenBank/DDBJ databases">
        <title>Genome assembly of Steccherinum ochraceum LE-BIN_3174, the white-rot fungus of the Steccherinaceae family (The Residual Polyporoid clade, Polyporales, Basidiomycota).</title>
        <authorList>
            <person name="Fedorova T.V."/>
            <person name="Glazunova O.A."/>
            <person name="Landesman E.O."/>
            <person name="Moiseenko K.V."/>
            <person name="Psurtseva N.V."/>
            <person name="Savinova O.S."/>
            <person name="Shakhova N.V."/>
            <person name="Tyazhelova T.V."/>
            <person name="Vasina D.V."/>
        </authorList>
    </citation>
    <scope>NUCLEOTIDE SEQUENCE [LARGE SCALE GENOMIC DNA]</scope>
    <source>
        <strain evidence="3 4">LE-BIN_3174</strain>
    </source>
</reference>
<dbReference type="OrthoDB" id="436852at2759"/>
<evidence type="ECO:0000313" key="3">
    <source>
        <dbReference type="EMBL" id="TCD65744.1"/>
    </source>
</evidence>
<feature type="compositionally biased region" description="Low complexity" evidence="1">
    <location>
        <begin position="255"/>
        <end position="267"/>
    </location>
</feature>
<feature type="region of interest" description="Disordered" evidence="1">
    <location>
        <begin position="168"/>
        <end position="219"/>
    </location>
</feature>
<keyword evidence="4" id="KW-1185">Reference proteome</keyword>
<dbReference type="SUPFAM" id="SSF54160">
    <property type="entry name" value="Chromo domain-like"/>
    <property type="match status" value="1"/>
</dbReference>
<evidence type="ECO:0000256" key="1">
    <source>
        <dbReference type="SAM" id="MobiDB-lite"/>
    </source>
</evidence>
<dbReference type="PROSITE" id="PS50013">
    <property type="entry name" value="CHROMO_2"/>
    <property type="match status" value="1"/>
</dbReference>
<dbReference type="Gene3D" id="2.40.50.40">
    <property type="match status" value="1"/>
</dbReference>
<feature type="compositionally biased region" description="Polar residues" evidence="1">
    <location>
        <begin position="381"/>
        <end position="403"/>
    </location>
</feature>
<protein>
    <recommendedName>
        <fullName evidence="2">Chromo domain-containing protein</fullName>
    </recommendedName>
</protein>
<organism evidence="3 4">
    <name type="scientific">Steccherinum ochraceum</name>
    <dbReference type="NCBI Taxonomy" id="92696"/>
    <lineage>
        <taxon>Eukaryota</taxon>
        <taxon>Fungi</taxon>
        <taxon>Dikarya</taxon>
        <taxon>Basidiomycota</taxon>
        <taxon>Agaricomycotina</taxon>
        <taxon>Agaricomycetes</taxon>
        <taxon>Polyporales</taxon>
        <taxon>Steccherinaceae</taxon>
        <taxon>Steccherinum</taxon>
    </lineage>
</organism>
<gene>
    <name evidence="3" type="ORF">EIP91_002274</name>
</gene>
<dbReference type="EMBL" id="RWJN01000166">
    <property type="protein sequence ID" value="TCD65744.1"/>
    <property type="molecule type" value="Genomic_DNA"/>
</dbReference>
<proteinExistence type="predicted"/>
<feature type="region of interest" description="Disordered" evidence="1">
    <location>
        <begin position="381"/>
        <end position="440"/>
    </location>
</feature>
<dbReference type="CDD" id="cd15489">
    <property type="entry name" value="PHD_SF"/>
    <property type="match status" value="1"/>
</dbReference>
<dbReference type="InterPro" id="IPR011011">
    <property type="entry name" value="Znf_FYVE_PHD"/>
</dbReference>
<feature type="compositionally biased region" description="Basic residues" evidence="1">
    <location>
        <begin position="500"/>
        <end position="513"/>
    </location>
</feature>
<accession>A0A4R0RT86</accession>
<dbReference type="InterPro" id="IPR016197">
    <property type="entry name" value="Chromo-like_dom_sf"/>
</dbReference>
<feature type="compositionally biased region" description="Basic residues" evidence="1">
    <location>
        <begin position="478"/>
        <end position="493"/>
    </location>
</feature>
<feature type="region of interest" description="Disordered" evidence="1">
    <location>
        <begin position="249"/>
        <end position="366"/>
    </location>
</feature>
<dbReference type="STRING" id="92696.A0A4R0RT86"/>
<feature type="region of interest" description="Disordered" evidence="1">
    <location>
        <begin position="471"/>
        <end position="523"/>
    </location>
</feature>
<comment type="caution">
    <text evidence="3">The sequence shown here is derived from an EMBL/GenBank/DDBJ whole genome shotgun (WGS) entry which is preliminary data.</text>
</comment>
<feature type="domain" description="Chromo" evidence="2">
    <location>
        <begin position="625"/>
        <end position="682"/>
    </location>
</feature>
<dbReference type="AlphaFoldDB" id="A0A4R0RT86"/>
<sequence length="708" mass="78069">MNLGRTVEHLERTVADNFSRLDATQKERDAALEHTMQDLLKEFTDSRQQSQLDIRQVGKYIEGTHSMHVRILHQLSDQVDHLKNAVGIMVPSLAGSPSGSPLKTPPVEKSLRDRMDSVECLLYELLEKAHDPFAQSPPTRDMATSPHIVPVEIPPKVLSDASTQTVIREHHDASAGPSIPPAIYTDTGVSMSPQAHVDVGIDPRTPPPQSQSPDCDASPALSLNRLQSRFPSSPFRPELMRPADWLQGVARRDASQSSRSQSPSVASDGHRPRTNSSTRRGSSSKSPRASEPTASTRNTSPFSMPSPNPDISIGQLRDLFGSEPNSPAIPTHESPPPFSPPPEEDEDSTVRRPTHPSAAITRSTSTDSDFLARALFAEPLSPQSSFHSPQFHPNTPSPQQREPTPTFAGVVFRDGSPAQSQGSRKRALSVSERSDLSDLSSLSSLSALTSAPVSAVASSSTLPITTVNPASTMLSVQTKRKRNAANTSRKRRKTEPPPSKRQRNTGKAGKSRNNKAASVAPPRVPPEVQNLEISCTWPERLGSGATDKDFVQCDICDCWYHYVCVDVRRGDECLQEGKEFLCPPCKACRETYLINRYVDKDTIRDDRCARPDCDHPDFISAADEYFVERIIGRSLYNVDDGAEPPQFIWLLKWAGYDTTESSWQKRSEFPSADDHIKVFEAQAAREGLDLEDRYKRILLPEAAAAGWW</sequence>